<proteinExistence type="predicted"/>
<organism evidence="2 3">
    <name type="scientific">Edaphochlamys debaryana</name>
    <dbReference type="NCBI Taxonomy" id="47281"/>
    <lineage>
        <taxon>Eukaryota</taxon>
        <taxon>Viridiplantae</taxon>
        <taxon>Chlorophyta</taxon>
        <taxon>core chlorophytes</taxon>
        <taxon>Chlorophyceae</taxon>
        <taxon>CS clade</taxon>
        <taxon>Chlamydomonadales</taxon>
        <taxon>Chlamydomonadales incertae sedis</taxon>
        <taxon>Edaphochlamys</taxon>
    </lineage>
</organism>
<keyword evidence="1" id="KW-1133">Transmembrane helix</keyword>
<dbReference type="AlphaFoldDB" id="A0A836BY46"/>
<evidence type="ECO:0000256" key="1">
    <source>
        <dbReference type="SAM" id="Phobius"/>
    </source>
</evidence>
<name>A0A836BY46_9CHLO</name>
<gene>
    <name evidence="2" type="ORF">HYH03_009028</name>
</gene>
<feature type="transmembrane region" description="Helical" evidence="1">
    <location>
        <begin position="150"/>
        <end position="172"/>
    </location>
</feature>
<evidence type="ECO:0000313" key="2">
    <source>
        <dbReference type="EMBL" id="KAG2492612.1"/>
    </source>
</evidence>
<dbReference type="EMBL" id="JAEHOE010000043">
    <property type="protein sequence ID" value="KAG2492612.1"/>
    <property type="molecule type" value="Genomic_DNA"/>
</dbReference>
<keyword evidence="1" id="KW-0472">Membrane</keyword>
<evidence type="ECO:0000313" key="3">
    <source>
        <dbReference type="Proteomes" id="UP000612055"/>
    </source>
</evidence>
<keyword evidence="1" id="KW-0812">Transmembrane</keyword>
<sequence>MRGAIGWNDVTKAVTAEPYTVALTNQDWRLLRLLHAKGVPLGPPGLGLVVRAIQAGAPAAVLQWLVAEAGCRGVDWCAALAAAEEQCEALRCSGPRHAEEVRAWVRARRGVCHMDLWRWLQLRSSRVGHAAALRVYRNGGERARDEQGGLVAAAVYGLAGLLSATAAAAWLASP</sequence>
<accession>A0A836BY46</accession>
<reference evidence="2" key="1">
    <citation type="journal article" date="2020" name="bioRxiv">
        <title>Comparative genomics of Chlamydomonas.</title>
        <authorList>
            <person name="Craig R.J."/>
            <person name="Hasan A.R."/>
            <person name="Ness R.W."/>
            <person name="Keightley P.D."/>
        </authorList>
    </citation>
    <scope>NUCLEOTIDE SEQUENCE</scope>
    <source>
        <strain evidence="2">CCAP 11/70</strain>
    </source>
</reference>
<dbReference type="Proteomes" id="UP000612055">
    <property type="component" value="Unassembled WGS sequence"/>
</dbReference>
<keyword evidence="3" id="KW-1185">Reference proteome</keyword>
<comment type="caution">
    <text evidence="2">The sequence shown here is derived from an EMBL/GenBank/DDBJ whole genome shotgun (WGS) entry which is preliminary data.</text>
</comment>
<protein>
    <submittedName>
        <fullName evidence="2">Uncharacterized protein</fullName>
    </submittedName>
</protein>